<dbReference type="CDD" id="cd08586">
    <property type="entry name" value="PI-PLCc_BcPLC_like"/>
    <property type="match status" value="1"/>
</dbReference>
<dbReference type="Proteomes" id="UP001468798">
    <property type="component" value="Unassembled WGS sequence"/>
</dbReference>
<evidence type="ECO:0000256" key="3">
    <source>
        <dbReference type="ARBA" id="ARBA00019758"/>
    </source>
</evidence>
<dbReference type="Gene3D" id="3.20.20.190">
    <property type="entry name" value="Phosphatidylinositol (PI) phosphodiesterase"/>
    <property type="match status" value="1"/>
</dbReference>
<dbReference type="PROSITE" id="PS50007">
    <property type="entry name" value="PIPLC_X_DOMAIN"/>
    <property type="match status" value="1"/>
</dbReference>
<evidence type="ECO:0000256" key="4">
    <source>
        <dbReference type="ARBA" id="ARBA00030474"/>
    </source>
</evidence>
<dbReference type="InterPro" id="IPR000909">
    <property type="entry name" value="PLipase_C_PInositol-sp_X_dom"/>
</dbReference>
<reference evidence="8 9" key="1">
    <citation type="submission" date="2024-03" db="EMBL/GenBank/DDBJ databases">
        <title>Two novel species of the genus Flavobacterium exhibiting potentially degradation of complex polysaccharides.</title>
        <authorList>
            <person name="Lian X."/>
        </authorList>
    </citation>
    <scope>NUCLEOTIDE SEQUENCE [LARGE SCALE GENOMIC DNA]</scope>
    <source>
        <strain evidence="8 9">N6</strain>
    </source>
</reference>
<feature type="region of interest" description="Disordered" evidence="6">
    <location>
        <begin position="28"/>
        <end position="48"/>
    </location>
</feature>
<evidence type="ECO:0000259" key="7">
    <source>
        <dbReference type="SMART" id="SM00148"/>
    </source>
</evidence>
<dbReference type="PANTHER" id="PTHR13593">
    <property type="match status" value="1"/>
</dbReference>
<evidence type="ECO:0000256" key="1">
    <source>
        <dbReference type="ARBA" id="ARBA00001316"/>
    </source>
</evidence>
<evidence type="ECO:0000313" key="9">
    <source>
        <dbReference type="Proteomes" id="UP001468798"/>
    </source>
</evidence>
<dbReference type="EMBL" id="JBCGDP010000002">
    <property type="protein sequence ID" value="MEM0575382.1"/>
    <property type="molecule type" value="Genomic_DNA"/>
</dbReference>
<comment type="catalytic activity">
    <reaction evidence="1">
        <text>a 1,2-diacyl-sn-glycero-3-phospho-(1D-myo-inositol) = 1D-myo-inositol 1,2-cyclic phosphate + a 1,2-diacyl-sn-glycerol</text>
        <dbReference type="Rhea" id="RHEA:17093"/>
        <dbReference type="ChEBI" id="CHEBI:17815"/>
        <dbReference type="ChEBI" id="CHEBI:57880"/>
        <dbReference type="ChEBI" id="CHEBI:58484"/>
        <dbReference type="EC" id="4.6.1.13"/>
    </reaction>
</comment>
<evidence type="ECO:0000256" key="6">
    <source>
        <dbReference type="SAM" id="MobiDB-lite"/>
    </source>
</evidence>
<name>A0ABU9NJH6_9FLAO</name>
<evidence type="ECO:0000313" key="8">
    <source>
        <dbReference type="EMBL" id="MEM0575382.1"/>
    </source>
</evidence>
<dbReference type="InterPro" id="IPR017946">
    <property type="entry name" value="PLC-like_Pdiesterase_TIM-brl"/>
</dbReference>
<gene>
    <name evidence="8" type="ORF">WFZ86_02640</name>
</gene>
<sequence>MKNIMKNISTQNWMSALDETITLDKLSIPGTHDSGTEKTSKGAGHTQNFGIRTQLDDGIRFLDIRVKNKGKNEKDPLQIYHGSLNCEISYGDVLNDCKKFLELNPSEIIIMLMNAASDGDKNIEEGFDKYVSNPSYHDLFCLKTVPPNLSKLRGKVVLFRRFLSKKSSENGVDLSKGWKDNATFDLSTPQGVKFYIEDNYKEHDTHEKLKDVKSTIVKATSNPNDGVIYITYNSISQGSHTPYQYAWGGGLGKVDPMMNPGLEDFLKIQQDGKRLGTVMLDFYNNETGKINKRNVELIIDSNEGVQLSR</sequence>
<keyword evidence="9" id="KW-1185">Reference proteome</keyword>
<protein>
    <recommendedName>
        <fullName evidence="3">1-phosphatidylinositol phosphodiesterase</fullName>
        <ecNumber evidence="2">4.6.1.13</ecNumber>
    </recommendedName>
    <alternativeName>
        <fullName evidence="4">Phosphatidylinositol diacylglycerol-lyase</fullName>
    </alternativeName>
    <alternativeName>
        <fullName evidence="5">Phosphatidylinositol-specific phospholipase C</fullName>
    </alternativeName>
</protein>
<dbReference type="Pfam" id="PF00388">
    <property type="entry name" value="PI-PLC-X"/>
    <property type="match status" value="1"/>
</dbReference>
<dbReference type="RefSeq" id="WP_342690482.1">
    <property type="nucleotide sequence ID" value="NZ_JBCGDP010000002.1"/>
</dbReference>
<evidence type="ECO:0000256" key="5">
    <source>
        <dbReference type="ARBA" id="ARBA00030782"/>
    </source>
</evidence>
<feature type="domain" description="Phosphatidylinositol-specific phospholipase C X" evidence="7">
    <location>
        <begin position="17"/>
        <end position="161"/>
    </location>
</feature>
<evidence type="ECO:0000256" key="2">
    <source>
        <dbReference type="ARBA" id="ARBA00012581"/>
    </source>
</evidence>
<proteinExistence type="predicted"/>
<dbReference type="SUPFAM" id="SSF51695">
    <property type="entry name" value="PLC-like phosphodiesterases"/>
    <property type="match status" value="1"/>
</dbReference>
<comment type="caution">
    <text evidence="8">The sequence shown here is derived from an EMBL/GenBank/DDBJ whole genome shotgun (WGS) entry which is preliminary data.</text>
</comment>
<dbReference type="EC" id="4.6.1.13" evidence="2"/>
<organism evidence="8 9">
    <name type="scientific">Flavobacterium polysaccharolyticum</name>
    <dbReference type="NCBI Taxonomy" id="3133148"/>
    <lineage>
        <taxon>Bacteria</taxon>
        <taxon>Pseudomonadati</taxon>
        <taxon>Bacteroidota</taxon>
        <taxon>Flavobacteriia</taxon>
        <taxon>Flavobacteriales</taxon>
        <taxon>Flavobacteriaceae</taxon>
        <taxon>Flavobacterium</taxon>
    </lineage>
</organism>
<dbReference type="SMART" id="SM00148">
    <property type="entry name" value="PLCXc"/>
    <property type="match status" value="1"/>
</dbReference>
<accession>A0ABU9NJH6</accession>
<dbReference type="InterPro" id="IPR051057">
    <property type="entry name" value="PI-PLC_domain"/>
</dbReference>
<dbReference type="PANTHER" id="PTHR13593:SF113">
    <property type="entry name" value="SI:DKEY-266F7.9"/>
    <property type="match status" value="1"/>
</dbReference>